<dbReference type="EMBL" id="CP134146">
    <property type="protein sequence ID" value="WNC67666.1"/>
    <property type="molecule type" value="Genomic_DNA"/>
</dbReference>
<feature type="domain" description="N-acetyltransferase" evidence="1">
    <location>
        <begin position="9"/>
        <end position="169"/>
    </location>
</feature>
<dbReference type="InterPro" id="IPR051531">
    <property type="entry name" value="N-acetyltransferase"/>
</dbReference>
<accession>A0ABY9TFW4</accession>
<keyword evidence="3" id="KW-1185">Reference proteome</keyword>
<dbReference type="Proteomes" id="UP001248581">
    <property type="component" value="Chromosome"/>
</dbReference>
<proteinExistence type="predicted"/>
<dbReference type="InterPro" id="IPR000182">
    <property type="entry name" value="GNAT_dom"/>
</dbReference>
<dbReference type="SUPFAM" id="SSF55729">
    <property type="entry name" value="Acyl-CoA N-acyltransferases (Nat)"/>
    <property type="match status" value="1"/>
</dbReference>
<evidence type="ECO:0000259" key="1">
    <source>
        <dbReference type="PROSITE" id="PS51186"/>
    </source>
</evidence>
<dbReference type="PANTHER" id="PTHR43792">
    <property type="entry name" value="GNAT FAMILY, PUTATIVE (AFU_ORTHOLOGUE AFUA_3G00765)-RELATED-RELATED"/>
    <property type="match status" value="1"/>
</dbReference>
<organism evidence="2 3">
    <name type="scientific">Thalassotalea nanhaiensis</name>
    <dbReference type="NCBI Taxonomy" id="3065648"/>
    <lineage>
        <taxon>Bacteria</taxon>
        <taxon>Pseudomonadati</taxon>
        <taxon>Pseudomonadota</taxon>
        <taxon>Gammaproteobacteria</taxon>
        <taxon>Alteromonadales</taxon>
        <taxon>Colwelliaceae</taxon>
        <taxon>Thalassotalea</taxon>
    </lineage>
</organism>
<dbReference type="PROSITE" id="PS51186">
    <property type="entry name" value="GNAT"/>
    <property type="match status" value="1"/>
</dbReference>
<dbReference type="PANTHER" id="PTHR43792:SF1">
    <property type="entry name" value="N-ACETYLTRANSFERASE DOMAIN-CONTAINING PROTEIN"/>
    <property type="match status" value="1"/>
</dbReference>
<evidence type="ECO:0000313" key="2">
    <source>
        <dbReference type="EMBL" id="WNC67666.1"/>
    </source>
</evidence>
<sequence>MSLLQTKNLIIRFVNEDDAAFILVLLNEDSFIENIGDKNVRTLDDALSYIKTGPQQMYTDYGFALHIVCLKGSNTPIGMCGLLKRDTLPEPDIGFAFLEQYSGKGYGYESAKAVLDYEVQDKQLKTVLAITALDNPASRALLLKLGFVFDRQLQLEGMEQESNLYQFVS</sequence>
<dbReference type="InterPro" id="IPR016181">
    <property type="entry name" value="Acyl_CoA_acyltransferase"/>
</dbReference>
<reference evidence="3" key="1">
    <citation type="submission" date="2023-09" db="EMBL/GenBank/DDBJ databases">
        <authorList>
            <person name="Li S."/>
            <person name="Li X."/>
            <person name="Zhang C."/>
            <person name="Zhao Z."/>
        </authorList>
    </citation>
    <scope>NUCLEOTIDE SEQUENCE [LARGE SCALE GENOMIC DNA]</scope>
    <source>
        <strain evidence="3">SQ345</strain>
    </source>
</reference>
<protein>
    <submittedName>
        <fullName evidence="2">GNAT family N-acetyltransferase</fullName>
    </submittedName>
</protein>
<dbReference type="Pfam" id="PF13302">
    <property type="entry name" value="Acetyltransf_3"/>
    <property type="match status" value="1"/>
</dbReference>
<evidence type="ECO:0000313" key="3">
    <source>
        <dbReference type="Proteomes" id="UP001248581"/>
    </source>
</evidence>
<gene>
    <name evidence="2" type="ORF">RI845_14210</name>
</gene>
<dbReference type="RefSeq" id="WP_348386825.1">
    <property type="nucleotide sequence ID" value="NZ_CP134146.1"/>
</dbReference>
<dbReference type="Gene3D" id="3.40.630.30">
    <property type="match status" value="1"/>
</dbReference>
<name>A0ABY9TFW4_9GAMM</name>